<dbReference type="AlphaFoldDB" id="A0A0A9HK02"/>
<reference evidence="1" key="2">
    <citation type="journal article" date="2015" name="Data Brief">
        <title>Shoot transcriptome of the giant reed, Arundo donax.</title>
        <authorList>
            <person name="Barrero R.A."/>
            <person name="Guerrero F.D."/>
            <person name="Moolhuijzen P."/>
            <person name="Goolsby J.A."/>
            <person name="Tidwell J."/>
            <person name="Bellgard S.E."/>
            <person name="Bellgard M.I."/>
        </authorList>
    </citation>
    <scope>NUCLEOTIDE SEQUENCE</scope>
    <source>
        <tissue evidence="1">Shoot tissue taken approximately 20 cm above the soil surface</tissue>
    </source>
</reference>
<evidence type="ECO:0000313" key="1">
    <source>
        <dbReference type="EMBL" id="JAE36124.1"/>
    </source>
</evidence>
<protein>
    <submittedName>
        <fullName evidence="1">Uncharacterized protein</fullName>
    </submittedName>
</protein>
<reference evidence="1" key="1">
    <citation type="submission" date="2014-09" db="EMBL/GenBank/DDBJ databases">
        <authorList>
            <person name="Magalhaes I.L.F."/>
            <person name="Oliveira U."/>
            <person name="Santos F.R."/>
            <person name="Vidigal T.H.D.A."/>
            <person name="Brescovit A.D."/>
            <person name="Santos A.J."/>
        </authorList>
    </citation>
    <scope>NUCLEOTIDE SEQUENCE</scope>
    <source>
        <tissue evidence="1">Shoot tissue taken approximately 20 cm above the soil surface</tissue>
    </source>
</reference>
<name>A0A0A9HK02_ARUDO</name>
<organism evidence="1">
    <name type="scientific">Arundo donax</name>
    <name type="common">Giant reed</name>
    <name type="synonym">Donax arundinaceus</name>
    <dbReference type="NCBI Taxonomy" id="35708"/>
    <lineage>
        <taxon>Eukaryota</taxon>
        <taxon>Viridiplantae</taxon>
        <taxon>Streptophyta</taxon>
        <taxon>Embryophyta</taxon>
        <taxon>Tracheophyta</taxon>
        <taxon>Spermatophyta</taxon>
        <taxon>Magnoliopsida</taxon>
        <taxon>Liliopsida</taxon>
        <taxon>Poales</taxon>
        <taxon>Poaceae</taxon>
        <taxon>PACMAD clade</taxon>
        <taxon>Arundinoideae</taxon>
        <taxon>Arundineae</taxon>
        <taxon>Arundo</taxon>
    </lineage>
</organism>
<proteinExistence type="predicted"/>
<accession>A0A0A9HK02</accession>
<dbReference type="EMBL" id="GBRH01161772">
    <property type="protein sequence ID" value="JAE36124.1"/>
    <property type="molecule type" value="Transcribed_RNA"/>
</dbReference>
<sequence>MGMTFCLLVLIDHPDT</sequence>